<proteinExistence type="predicted"/>
<evidence type="ECO:0000256" key="3">
    <source>
        <dbReference type="ARBA" id="ARBA00022833"/>
    </source>
</evidence>
<organism evidence="4 5">
    <name type="scientific">Candidatus Nitronereus thalassa</name>
    <dbReference type="NCBI Taxonomy" id="3020898"/>
    <lineage>
        <taxon>Bacteria</taxon>
        <taxon>Pseudomonadati</taxon>
        <taxon>Nitrospirota</taxon>
        <taxon>Nitrospiria</taxon>
        <taxon>Nitrospirales</taxon>
        <taxon>Nitrospiraceae</taxon>
        <taxon>Candidatus Nitronereus</taxon>
    </lineage>
</organism>
<dbReference type="Gene3D" id="3.30.2320.80">
    <property type="match status" value="1"/>
</dbReference>
<dbReference type="PANTHER" id="PTHR34535">
    <property type="entry name" value="HYDROGENASE MATURATION FACTOR HYPA"/>
    <property type="match status" value="1"/>
</dbReference>
<dbReference type="PANTHER" id="PTHR34535:SF3">
    <property type="entry name" value="HYDROGENASE MATURATION FACTOR HYPA"/>
    <property type="match status" value="1"/>
</dbReference>
<dbReference type="PIRSF" id="PIRSF004761">
    <property type="entry name" value="Hydrgn_mat_HypA"/>
    <property type="match status" value="1"/>
</dbReference>
<dbReference type="EMBL" id="JAQOUE010000001">
    <property type="protein sequence ID" value="MDT7042836.1"/>
    <property type="molecule type" value="Genomic_DNA"/>
</dbReference>
<accession>A0ABU3K8V5</accession>
<sequence length="120" mass="13628">MHELQFMTNLVRMVEDVCGKKPRITPSMIALEVASDSHLAQHSLEDLQMMFDFVTRNTIVQGAKLTVTTKTANATCRDCQTTVECREEFSFCPNCESGDVERDDTPEVLLKHIKYTDRSP</sequence>
<dbReference type="Pfam" id="PF01155">
    <property type="entry name" value="HypA"/>
    <property type="match status" value="1"/>
</dbReference>
<evidence type="ECO:0000313" key="4">
    <source>
        <dbReference type="EMBL" id="MDT7042836.1"/>
    </source>
</evidence>
<dbReference type="RefSeq" id="WP_313833295.1">
    <property type="nucleotide sequence ID" value="NZ_JAQOUE010000001.1"/>
</dbReference>
<dbReference type="Proteomes" id="UP001250932">
    <property type="component" value="Unassembled WGS sequence"/>
</dbReference>
<reference evidence="4 5" key="1">
    <citation type="journal article" date="2023" name="ISME J.">
        <title>Cultivation and genomic characterization of novel and ubiquitous marine nitrite-oxidizing bacteria from the Nitrospirales.</title>
        <authorList>
            <person name="Mueller A.J."/>
            <person name="Daebeler A."/>
            <person name="Herbold C.W."/>
            <person name="Kirkegaard R.H."/>
            <person name="Daims H."/>
        </authorList>
    </citation>
    <scope>NUCLEOTIDE SEQUENCE [LARGE SCALE GENOMIC DNA]</scope>
    <source>
        <strain evidence="4 5">EB</strain>
    </source>
</reference>
<comment type="caution">
    <text evidence="4">The sequence shown here is derived from an EMBL/GenBank/DDBJ whole genome shotgun (WGS) entry which is preliminary data.</text>
</comment>
<evidence type="ECO:0000256" key="2">
    <source>
        <dbReference type="ARBA" id="ARBA00022723"/>
    </source>
</evidence>
<evidence type="ECO:0000256" key="1">
    <source>
        <dbReference type="ARBA" id="ARBA00022596"/>
    </source>
</evidence>
<keyword evidence="2" id="KW-0479">Metal-binding</keyword>
<name>A0ABU3K8V5_9BACT</name>
<keyword evidence="3" id="KW-0862">Zinc</keyword>
<dbReference type="InterPro" id="IPR000688">
    <property type="entry name" value="HypA/HybF"/>
</dbReference>
<evidence type="ECO:0000313" key="5">
    <source>
        <dbReference type="Proteomes" id="UP001250932"/>
    </source>
</evidence>
<gene>
    <name evidence="4" type="ORF">PPG34_10770</name>
</gene>
<keyword evidence="5" id="KW-1185">Reference proteome</keyword>
<keyword evidence="1" id="KW-0533">Nickel</keyword>
<protein>
    <submittedName>
        <fullName evidence="4">Hydrogenase maturation nickel metallochaperone HypA</fullName>
    </submittedName>
</protein>